<dbReference type="AlphaFoldDB" id="A0A2U1QE03"/>
<dbReference type="OrthoDB" id="613853at2759"/>
<dbReference type="Gene3D" id="1.20.1280.50">
    <property type="match status" value="1"/>
</dbReference>
<comment type="caution">
    <text evidence="3">The sequence shown here is derived from an EMBL/GenBank/DDBJ whole genome shotgun (WGS) entry which is preliminary data.</text>
</comment>
<dbReference type="SMART" id="SM00256">
    <property type="entry name" value="FBOX"/>
    <property type="match status" value="1"/>
</dbReference>
<sequence length="444" mass="51440">MSRRRRGSKSNDFISQMPDDVLVVILSSLPIKEVVVTSCLSSRWRFLWRQVTRLNFEATPDFLLDYDSKWCEYMNQVNNVIHSYNHSIVHDFRIHFNVANYHRAVINEWLQYAVNKKVEFLELNLGDYDESGDYYFPSRLFDTQLNRRPAWNAMFVEILSLKKLVLKKVDVKEAILQEFLTNCPHLETIVIRFSYYLKHIRVGGRALNLKHFEIWSHCVVQSIYLSDFDLLSFTYKGPSIDLRLTNLPKLNEVDMYEGYVGCNPRNVFDQISSCSVSLQALSIKIHDDKNPMNSRNLDSFPMLPNVKKLRLVIGGRKSDCLLELASILNACPNLHTFEIKPVWTSPIISKGKARDATNPIEHLKLVKIMGYYGRKCDLELAKYLMNAAVALKKIVIDPFRYDSELSQTAANFILNEEVARFTTNDQIKSILRPGVELCILEDTH</sequence>
<dbReference type="Pfam" id="PF00646">
    <property type="entry name" value="F-box"/>
    <property type="match status" value="1"/>
</dbReference>
<dbReference type="InterPro" id="IPR036047">
    <property type="entry name" value="F-box-like_dom_sf"/>
</dbReference>
<dbReference type="STRING" id="35608.A0A2U1QE03"/>
<dbReference type="InterPro" id="IPR055357">
    <property type="entry name" value="LRR_At1g61320_AtMIF1"/>
</dbReference>
<organism evidence="3 4">
    <name type="scientific">Artemisia annua</name>
    <name type="common">Sweet wormwood</name>
    <dbReference type="NCBI Taxonomy" id="35608"/>
    <lineage>
        <taxon>Eukaryota</taxon>
        <taxon>Viridiplantae</taxon>
        <taxon>Streptophyta</taxon>
        <taxon>Embryophyta</taxon>
        <taxon>Tracheophyta</taxon>
        <taxon>Spermatophyta</taxon>
        <taxon>Magnoliopsida</taxon>
        <taxon>eudicotyledons</taxon>
        <taxon>Gunneridae</taxon>
        <taxon>Pentapetalae</taxon>
        <taxon>asterids</taxon>
        <taxon>campanulids</taxon>
        <taxon>Asterales</taxon>
        <taxon>Asteraceae</taxon>
        <taxon>Asteroideae</taxon>
        <taxon>Anthemideae</taxon>
        <taxon>Artemisiinae</taxon>
        <taxon>Artemisia</taxon>
    </lineage>
</organism>
<dbReference type="EMBL" id="PKPP01000190">
    <property type="protein sequence ID" value="PWA96212.1"/>
    <property type="molecule type" value="Genomic_DNA"/>
</dbReference>
<keyword evidence="4" id="KW-1185">Reference proteome</keyword>
<accession>A0A2U1QE03</accession>
<gene>
    <name evidence="3" type="ORF">CTI12_AA040730</name>
    <name evidence="2" type="ORF">CTI12_AA579720</name>
</gene>
<evidence type="ECO:0000313" key="2">
    <source>
        <dbReference type="EMBL" id="PWA38598.1"/>
    </source>
</evidence>
<dbReference type="EMBL" id="PKPP01015470">
    <property type="protein sequence ID" value="PWA38598.1"/>
    <property type="molecule type" value="Genomic_DNA"/>
</dbReference>
<evidence type="ECO:0000313" key="3">
    <source>
        <dbReference type="EMBL" id="PWA96212.1"/>
    </source>
</evidence>
<dbReference type="CDD" id="cd22160">
    <property type="entry name" value="F-box_AtFBL13-like"/>
    <property type="match status" value="1"/>
</dbReference>
<dbReference type="Proteomes" id="UP000245207">
    <property type="component" value="Unassembled WGS sequence"/>
</dbReference>
<dbReference type="InterPro" id="IPR053781">
    <property type="entry name" value="F-box_AtFBL13-like"/>
</dbReference>
<reference evidence="3 4" key="1">
    <citation type="journal article" date="2018" name="Mol. Plant">
        <title>The genome of Artemisia annua provides insight into the evolution of Asteraceae family and artemisinin biosynthesis.</title>
        <authorList>
            <person name="Shen Q."/>
            <person name="Zhang L."/>
            <person name="Liao Z."/>
            <person name="Wang S."/>
            <person name="Yan T."/>
            <person name="Shi P."/>
            <person name="Liu M."/>
            <person name="Fu X."/>
            <person name="Pan Q."/>
            <person name="Wang Y."/>
            <person name="Lv Z."/>
            <person name="Lu X."/>
            <person name="Zhang F."/>
            <person name="Jiang W."/>
            <person name="Ma Y."/>
            <person name="Chen M."/>
            <person name="Hao X."/>
            <person name="Li L."/>
            <person name="Tang Y."/>
            <person name="Lv G."/>
            <person name="Zhou Y."/>
            <person name="Sun X."/>
            <person name="Brodelius P.E."/>
            <person name="Rose J.K.C."/>
            <person name="Tang K."/>
        </authorList>
    </citation>
    <scope>NUCLEOTIDE SEQUENCE [LARGE SCALE GENOMIC DNA]</scope>
    <source>
        <strain evidence="4">cv. Huhao1</strain>
        <tissue evidence="3">Leaf</tissue>
    </source>
</reference>
<dbReference type="Gene3D" id="3.80.10.10">
    <property type="entry name" value="Ribonuclease Inhibitor"/>
    <property type="match status" value="1"/>
</dbReference>
<dbReference type="PANTHER" id="PTHR34145:SF68">
    <property type="entry name" value="FBD DOMAIN-CONTAINING PROTEIN"/>
    <property type="match status" value="1"/>
</dbReference>
<dbReference type="InterPro" id="IPR032675">
    <property type="entry name" value="LRR_dom_sf"/>
</dbReference>
<feature type="domain" description="F-box" evidence="1">
    <location>
        <begin position="17"/>
        <end position="57"/>
    </location>
</feature>
<dbReference type="PANTHER" id="PTHR34145">
    <property type="entry name" value="OS02G0105600 PROTEIN"/>
    <property type="match status" value="1"/>
</dbReference>
<dbReference type="Pfam" id="PF23622">
    <property type="entry name" value="LRR_At1g61320_AtMIF1"/>
    <property type="match status" value="1"/>
</dbReference>
<dbReference type="SUPFAM" id="SSF81383">
    <property type="entry name" value="F-box domain"/>
    <property type="match status" value="1"/>
</dbReference>
<dbReference type="SUPFAM" id="SSF52047">
    <property type="entry name" value="RNI-like"/>
    <property type="match status" value="1"/>
</dbReference>
<dbReference type="InterPro" id="IPR053772">
    <property type="entry name" value="At1g61320/At1g61330-like"/>
</dbReference>
<proteinExistence type="predicted"/>
<dbReference type="InterPro" id="IPR001810">
    <property type="entry name" value="F-box_dom"/>
</dbReference>
<evidence type="ECO:0000313" key="4">
    <source>
        <dbReference type="Proteomes" id="UP000245207"/>
    </source>
</evidence>
<evidence type="ECO:0000259" key="1">
    <source>
        <dbReference type="SMART" id="SM00256"/>
    </source>
</evidence>
<protein>
    <submittedName>
        <fullName evidence="3">F-box domain, FBD domain, Leucine-rich repeat domain, L domain-like protein</fullName>
    </submittedName>
</protein>
<name>A0A2U1QE03_ARTAN</name>